<feature type="compositionally biased region" description="Basic and acidic residues" evidence="1">
    <location>
        <begin position="30"/>
        <end position="43"/>
    </location>
</feature>
<comment type="caution">
    <text evidence="2">The sequence shown here is derived from an EMBL/GenBank/DDBJ whole genome shotgun (WGS) entry which is preliminary data.</text>
</comment>
<feature type="non-terminal residue" evidence="2">
    <location>
        <position position="1"/>
    </location>
</feature>
<evidence type="ECO:0000313" key="2">
    <source>
        <dbReference type="EMBL" id="KAK2118231.1"/>
    </source>
</evidence>
<dbReference type="Proteomes" id="UP001266305">
    <property type="component" value="Unassembled WGS sequence"/>
</dbReference>
<gene>
    <name evidence="2" type="ORF">P7K49_005118</name>
</gene>
<protein>
    <submittedName>
        <fullName evidence="2">Uncharacterized protein</fullName>
    </submittedName>
</protein>
<feature type="region of interest" description="Disordered" evidence="1">
    <location>
        <begin position="1"/>
        <end position="55"/>
    </location>
</feature>
<reference evidence="2 3" key="1">
    <citation type="submission" date="2023-05" db="EMBL/GenBank/DDBJ databases">
        <title>B98-5 Cell Line De Novo Hybrid Assembly: An Optical Mapping Approach.</title>
        <authorList>
            <person name="Kananen K."/>
            <person name="Auerbach J.A."/>
            <person name="Kautto E."/>
            <person name="Blachly J.S."/>
        </authorList>
    </citation>
    <scope>NUCLEOTIDE SEQUENCE [LARGE SCALE GENOMIC DNA]</scope>
    <source>
        <strain evidence="2">B95-8</strain>
        <tissue evidence="2">Cell line</tissue>
    </source>
</reference>
<evidence type="ECO:0000256" key="1">
    <source>
        <dbReference type="SAM" id="MobiDB-lite"/>
    </source>
</evidence>
<sequence>DPKGQGRGDCRRQPWRGGPAPLSAGGVRARVRESGGRRREEAQARCSPVCSSAPSAASRELMAVALCGREAERGAQPHAAAQGAPKMWGDRGGSGRSSARDGGTQQPPLARLS</sequence>
<accession>A0ABQ9W9D9</accession>
<feature type="compositionally biased region" description="Basic and acidic residues" evidence="1">
    <location>
        <begin position="1"/>
        <end position="12"/>
    </location>
</feature>
<feature type="compositionally biased region" description="Low complexity" evidence="1">
    <location>
        <begin position="76"/>
        <end position="85"/>
    </location>
</feature>
<dbReference type="EMBL" id="JASSZA010000002">
    <property type="protein sequence ID" value="KAK2118231.1"/>
    <property type="molecule type" value="Genomic_DNA"/>
</dbReference>
<feature type="compositionally biased region" description="Low complexity" evidence="1">
    <location>
        <begin position="44"/>
        <end position="55"/>
    </location>
</feature>
<organism evidence="2 3">
    <name type="scientific">Saguinus oedipus</name>
    <name type="common">Cotton-top tamarin</name>
    <name type="synonym">Oedipomidas oedipus</name>
    <dbReference type="NCBI Taxonomy" id="9490"/>
    <lineage>
        <taxon>Eukaryota</taxon>
        <taxon>Metazoa</taxon>
        <taxon>Chordata</taxon>
        <taxon>Craniata</taxon>
        <taxon>Vertebrata</taxon>
        <taxon>Euteleostomi</taxon>
        <taxon>Mammalia</taxon>
        <taxon>Eutheria</taxon>
        <taxon>Euarchontoglires</taxon>
        <taxon>Primates</taxon>
        <taxon>Haplorrhini</taxon>
        <taxon>Platyrrhini</taxon>
        <taxon>Cebidae</taxon>
        <taxon>Callitrichinae</taxon>
        <taxon>Saguinus</taxon>
    </lineage>
</organism>
<feature type="region of interest" description="Disordered" evidence="1">
    <location>
        <begin position="72"/>
        <end position="113"/>
    </location>
</feature>
<keyword evidence="3" id="KW-1185">Reference proteome</keyword>
<proteinExistence type="predicted"/>
<name>A0ABQ9W9D9_SAGOE</name>
<evidence type="ECO:0000313" key="3">
    <source>
        <dbReference type="Proteomes" id="UP001266305"/>
    </source>
</evidence>